<keyword evidence="3" id="KW-1185">Reference proteome</keyword>
<evidence type="ECO:0000256" key="1">
    <source>
        <dbReference type="SAM" id="MobiDB-lite"/>
    </source>
</evidence>
<accession>A0A921Z483</accession>
<gene>
    <name evidence="2" type="ORF">O3G_MSEX006651</name>
</gene>
<sequence length="193" mass="21771">MPKLPENAIVFNMAISWYHKRCKIRRKLKGYLSKKFEDIATDLRTINTTVRPVTMKASNSSKRREKILIYNIKTEIKSINSFVSVSNIRLPCNIRKPLKLRNGRAAKVKAVARQSIVRASGDSTPAYSRAARARPDRERAPPHRTTAPPPPRAHCLPTRYPAPTPFQIQKVILFERGICGASRVLKSDVAVEG</sequence>
<proteinExistence type="predicted"/>
<evidence type="ECO:0000313" key="3">
    <source>
        <dbReference type="Proteomes" id="UP000791440"/>
    </source>
</evidence>
<dbReference type="AlphaFoldDB" id="A0A921Z483"/>
<reference evidence="2" key="2">
    <citation type="submission" date="2020-12" db="EMBL/GenBank/DDBJ databases">
        <authorList>
            <person name="Kanost M."/>
        </authorList>
    </citation>
    <scope>NUCLEOTIDE SEQUENCE</scope>
</reference>
<feature type="region of interest" description="Disordered" evidence="1">
    <location>
        <begin position="121"/>
        <end position="155"/>
    </location>
</feature>
<reference evidence="2" key="1">
    <citation type="journal article" date="2016" name="Insect Biochem. Mol. Biol.">
        <title>Multifaceted biological insights from a draft genome sequence of the tobacco hornworm moth, Manduca sexta.</title>
        <authorList>
            <person name="Kanost M.R."/>
            <person name="Arrese E.L."/>
            <person name="Cao X."/>
            <person name="Chen Y.R."/>
            <person name="Chellapilla S."/>
            <person name="Goldsmith M.R."/>
            <person name="Grosse-Wilde E."/>
            <person name="Heckel D.G."/>
            <person name="Herndon N."/>
            <person name="Jiang H."/>
            <person name="Papanicolaou A."/>
            <person name="Qu J."/>
            <person name="Soulages J.L."/>
            <person name="Vogel H."/>
            <person name="Walters J."/>
            <person name="Waterhouse R.M."/>
            <person name="Ahn S.J."/>
            <person name="Almeida F.C."/>
            <person name="An C."/>
            <person name="Aqrawi P."/>
            <person name="Bretschneider A."/>
            <person name="Bryant W.B."/>
            <person name="Bucks S."/>
            <person name="Chao H."/>
            <person name="Chevignon G."/>
            <person name="Christen J.M."/>
            <person name="Clarke D.F."/>
            <person name="Dittmer N.T."/>
            <person name="Ferguson L.C.F."/>
            <person name="Garavelou S."/>
            <person name="Gordon K.H.J."/>
            <person name="Gunaratna R.T."/>
            <person name="Han Y."/>
            <person name="Hauser F."/>
            <person name="He Y."/>
            <person name="Heidel-Fischer H."/>
            <person name="Hirsh A."/>
            <person name="Hu Y."/>
            <person name="Jiang H."/>
            <person name="Kalra D."/>
            <person name="Klinner C."/>
            <person name="Konig C."/>
            <person name="Kovar C."/>
            <person name="Kroll A.R."/>
            <person name="Kuwar S.S."/>
            <person name="Lee S.L."/>
            <person name="Lehman R."/>
            <person name="Li K."/>
            <person name="Li Z."/>
            <person name="Liang H."/>
            <person name="Lovelace S."/>
            <person name="Lu Z."/>
            <person name="Mansfield J.H."/>
            <person name="McCulloch K.J."/>
            <person name="Mathew T."/>
            <person name="Morton B."/>
            <person name="Muzny D.M."/>
            <person name="Neunemann D."/>
            <person name="Ongeri F."/>
            <person name="Pauchet Y."/>
            <person name="Pu L.L."/>
            <person name="Pyrousis I."/>
            <person name="Rao X.J."/>
            <person name="Redding A."/>
            <person name="Roesel C."/>
            <person name="Sanchez-Gracia A."/>
            <person name="Schaack S."/>
            <person name="Shukla A."/>
            <person name="Tetreau G."/>
            <person name="Wang Y."/>
            <person name="Xiong G.H."/>
            <person name="Traut W."/>
            <person name="Walsh T.K."/>
            <person name="Worley K.C."/>
            <person name="Wu D."/>
            <person name="Wu W."/>
            <person name="Wu Y.Q."/>
            <person name="Zhang X."/>
            <person name="Zou Z."/>
            <person name="Zucker H."/>
            <person name="Briscoe A.D."/>
            <person name="Burmester T."/>
            <person name="Clem R.J."/>
            <person name="Feyereisen R."/>
            <person name="Grimmelikhuijzen C.J.P."/>
            <person name="Hamodrakas S.J."/>
            <person name="Hansson B.S."/>
            <person name="Huguet E."/>
            <person name="Jermiin L.S."/>
            <person name="Lan Q."/>
            <person name="Lehman H.K."/>
            <person name="Lorenzen M."/>
            <person name="Merzendorfer H."/>
            <person name="Michalopoulos I."/>
            <person name="Morton D.B."/>
            <person name="Muthukrishnan S."/>
            <person name="Oakeshott J.G."/>
            <person name="Palmer W."/>
            <person name="Park Y."/>
            <person name="Passarelli A.L."/>
            <person name="Rozas J."/>
            <person name="Schwartz L.M."/>
            <person name="Smith W."/>
            <person name="Southgate A."/>
            <person name="Vilcinskas A."/>
            <person name="Vogt R."/>
            <person name="Wang P."/>
            <person name="Werren J."/>
            <person name="Yu X.Q."/>
            <person name="Zhou J.J."/>
            <person name="Brown S.J."/>
            <person name="Scherer S.E."/>
            <person name="Richards S."/>
            <person name="Blissard G.W."/>
        </authorList>
    </citation>
    <scope>NUCLEOTIDE SEQUENCE</scope>
</reference>
<organism evidence="2 3">
    <name type="scientific">Manduca sexta</name>
    <name type="common">Tobacco hawkmoth</name>
    <name type="synonym">Tobacco hornworm</name>
    <dbReference type="NCBI Taxonomy" id="7130"/>
    <lineage>
        <taxon>Eukaryota</taxon>
        <taxon>Metazoa</taxon>
        <taxon>Ecdysozoa</taxon>
        <taxon>Arthropoda</taxon>
        <taxon>Hexapoda</taxon>
        <taxon>Insecta</taxon>
        <taxon>Pterygota</taxon>
        <taxon>Neoptera</taxon>
        <taxon>Endopterygota</taxon>
        <taxon>Lepidoptera</taxon>
        <taxon>Glossata</taxon>
        <taxon>Ditrysia</taxon>
        <taxon>Bombycoidea</taxon>
        <taxon>Sphingidae</taxon>
        <taxon>Sphinginae</taxon>
        <taxon>Sphingini</taxon>
        <taxon>Manduca</taxon>
    </lineage>
</organism>
<evidence type="ECO:0000313" key="2">
    <source>
        <dbReference type="EMBL" id="KAG6450570.1"/>
    </source>
</evidence>
<comment type="caution">
    <text evidence="2">The sequence shown here is derived from an EMBL/GenBank/DDBJ whole genome shotgun (WGS) entry which is preliminary data.</text>
</comment>
<dbReference type="Proteomes" id="UP000791440">
    <property type="component" value="Unassembled WGS sequence"/>
</dbReference>
<name>A0A921Z483_MANSE</name>
<protein>
    <submittedName>
        <fullName evidence="2">Uncharacterized protein</fullName>
    </submittedName>
</protein>
<dbReference type="EMBL" id="JH668389">
    <property type="protein sequence ID" value="KAG6450570.1"/>
    <property type="molecule type" value="Genomic_DNA"/>
</dbReference>